<feature type="chain" id="PRO_5002103473" description="Ecp2 effector protein domain-containing protein" evidence="1">
    <location>
        <begin position="19"/>
        <end position="190"/>
    </location>
</feature>
<organism evidence="2 3">
    <name type="scientific">Metarhizium guizhouense (strain ARSEF 977)</name>
    <dbReference type="NCBI Taxonomy" id="1276136"/>
    <lineage>
        <taxon>Eukaryota</taxon>
        <taxon>Fungi</taxon>
        <taxon>Dikarya</taxon>
        <taxon>Ascomycota</taxon>
        <taxon>Pezizomycotina</taxon>
        <taxon>Sordariomycetes</taxon>
        <taxon>Hypocreomycetidae</taxon>
        <taxon>Hypocreales</taxon>
        <taxon>Clavicipitaceae</taxon>
        <taxon>Metarhizium</taxon>
    </lineage>
</organism>
<feature type="signal peptide" evidence="1">
    <location>
        <begin position="1"/>
        <end position="18"/>
    </location>
</feature>
<name>A0A0B4GQX9_METGA</name>
<dbReference type="Proteomes" id="UP000031192">
    <property type="component" value="Unassembled WGS sequence"/>
</dbReference>
<gene>
    <name evidence="2" type="ORF">MGU_10542</name>
</gene>
<evidence type="ECO:0000313" key="3">
    <source>
        <dbReference type="Proteomes" id="UP000031192"/>
    </source>
</evidence>
<accession>A0A0B4GQX9</accession>
<dbReference type="AlphaFoldDB" id="A0A0B4GQX9"/>
<evidence type="ECO:0000256" key="1">
    <source>
        <dbReference type="SAM" id="SignalP"/>
    </source>
</evidence>
<comment type="caution">
    <text evidence="2">The sequence shown here is derived from an EMBL/GenBank/DDBJ whole genome shotgun (WGS) entry which is preliminary data.</text>
</comment>
<evidence type="ECO:0000313" key="2">
    <source>
        <dbReference type="EMBL" id="KID82152.1"/>
    </source>
</evidence>
<sequence>MRFVNIATAFAMATVAQAFVIPSHTANGVYAVTIGEDGKEVHTKISDSTSIQSIQPGGVTTVNKPGDLKRREAGRIWCGCGFNMDPGNCDAAVESLVAQMGSIVNPGMSYYSIHDNVVAFSCNRSRSTAWLLIGDRYRDALARITASCGRYIAGATQFGDDGQELISGYARWQEGDDFCGGSTSSPVNRC</sequence>
<evidence type="ECO:0008006" key="4">
    <source>
        <dbReference type="Google" id="ProtNLM"/>
    </source>
</evidence>
<keyword evidence="1" id="KW-0732">Signal</keyword>
<dbReference type="OrthoDB" id="5006988at2759"/>
<keyword evidence="3" id="KW-1185">Reference proteome</keyword>
<protein>
    <recommendedName>
        <fullName evidence="4">Ecp2 effector protein domain-containing protein</fullName>
    </recommendedName>
</protein>
<proteinExistence type="predicted"/>
<dbReference type="EMBL" id="AZNH01000101">
    <property type="protein sequence ID" value="KID82152.1"/>
    <property type="molecule type" value="Genomic_DNA"/>
</dbReference>
<dbReference type="HOGENOM" id="CLU_103046_1_0_1"/>
<reference evidence="2 3" key="1">
    <citation type="journal article" date="2014" name="Proc. Natl. Acad. Sci. U.S.A.">
        <title>Trajectory and genomic determinants of fungal-pathogen speciation and host adaptation.</title>
        <authorList>
            <person name="Hu X."/>
            <person name="Xiao G."/>
            <person name="Zheng P."/>
            <person name="Shang Y."/>
            <person name="Su Y."/>
            <person name="Zhang X."/>
            <person name="Liu X."/>
            <person name="Zhan S."/>
            <person name="St Leger R.J."/>
            <person name="Wang C."/>
        </authorList>
    </citation>
    <scope>NUCLEOTIDE SEQUENCE [LARGE SCALE GENOMIC DNA]</scope>
    <source>
        <strain evidence="2 3">ARSEF 977</strain>
    </source>
</reference>